<name>X6PC29_RETFI</name>
<gene>
    <name evidence="2" type="ORF">RFI_01438</name>
</gene>
<feature type="region of interest" description="Disordered" evidence="1">
    <location>
        <begin position="1"/>
        <end position="41"/>
    </location>
</feature>
<dbReference type="Proteomes" id="UP000023152">
    <property type="component" value="Unassembled WGS sequence"/>
</dbReference>
<proteinExistence type="predicted"/>
<comment type="caution">
    <text evidence="2">The sequence shown here is derived from an EMBL/GenBank/DDBJ whole genome shotgun (WGS) entry which is preliminary data.</text>
</comment>
<keyword evidence="3" id="KW-1185">Reference proteome</keyword>
<evidence type="ECO:0000313" key="3">
    <source>
        <dbReference type="Proteomes" id="UP000023152"/>
    </source>
</evidence>
<sequence>MSDENKGEGESKKEKTEEKQKEQAKAQEQEKADEEARKKRLVKGDYIIHVHIIEGRELKGRHVQKKHNFLSNLS</sequence>
<evidence type="ECO:0000256" key="1">
    <source>
        <dbReference type="SAM" id="MobiDB-lite"/>
    </source>
</evidence>
<dbReference type="EMBL" id="ASPP01001466">
    <property type="protein sequence ID" value="ETO35619.1"/>
    <property type="molecule type" value="Genomic_DNA"/>
</dbReference>
<organism evidence="2 3">
    <name type="scientific">Reticulomyxa filosa</name>
    <dbReference type="NCBI Taxonomy" id="46433"/>
    <lineage>
        <taxon>Eukaryota</taxon>
        <taxon>Sar</taxon>
        <taxon>Rhizaria</taxon>
        <taxon>Retaria</taxon>
        <taxon>Foraminifera</taxon>
        <taxon>Monothalamids</taxon>
        <taxon>Reticulomyxidae</taxon>
        <taxon>Reticulomyxa</taxon>
    </lineage>
</organism>
<evidence type="ECO:0000313" key="2">
    <source>
        <dbReference type="EMBL" id="ETO35619.1"/>
    </source>
</evidence>
<dbReference type="AlphaFoldDB" id="X6PC29"/>
<protein>
    <submittedName>
        <fullName evidence="2">Uncharacterized protein</fullName>
    </submittedName>
</protein>
<accession>X6PC29</accession>
<reference evidence="2 3" key="1">
    <citation type="journal article" date="2013" name="Curr. Biol.">
        <title>The Genome of the Foraminiferan Reticulomyxa filosa.</title>
        <authorList>
            <person name="Glockner G."/>
            <person name="Hulsmann N."/>
            <person name="Schleicher M."/>
            <person name="Noegel A.A."/>
            <person name="Eichinger L."/>
            <person name="Gallinger C."/>
            <person name="Pawlowski J."/>
            <person name="Sierra R."/>
            <person name="Euteneuer U."/>
            <person name="Pillet L."/>
            <person name="Moustafa A."/>
            <person name="Platzer M."/>
            <person name="Groth M."/>
            <person name="Szafranski K."/>
            <person name="Schliwa M."/>
        </authorList>
    </citation>
    <scope>NUCLEOTIDE SEQUENCE [LARGE SCALE GENOMIC DNA]</scope>
</reference>